<dbReference type="PROSITE" id="PS51257">
    <property type="entry name" value="PROKAR_LIPOPROTEIN"/>
    <property type="match status" value="1"/>
</dbReference>
<dbReference type="GeneID" id="78822221"/>
<evidence type="ECO:0000313" key="4">
    <source>
        <dbReference type="Proteomes" id="UP001596432"/>
    </source>
</evidence>
<feature type="region of interest" description="Disordered" evidence="2">
    <location>
        <begin position="11"/>
        <end position="54"/>
    </location>
</feature>
<evidence type="ECO:0008006" key="5">
    <source>
        <dbReference type="Google" id="ProtNLM"/>
    </source>
</evidence>
<evidence type="ECO:0000256" key="1">
    <source>
        <dbReference type="ARBA" id="ARBA00022729"/>
    </source>
</evidence>
<reference evidence="3 4" key="1">
    <citation type="journal article" date="2019" name="Int. J. Syst. Evol. Microbiol.">
        <title>The Global Catalogue of Microorganisms (GCM) 10K type strain sequencing project: providing services to taxonomists for standard genome sequencing and annotation.</title>
        <authorList>
            <consortium name="The Broad Institute Genomics Platform"/>
            <consortium name="The Broad Institute Genome Sequencing Center for Infectious Disease"/>
            <person name="Wu L."/>
            <person name="Ma J."/>
        </authorList>
    </citation>
    <scope>NUCLEOTIDE SEQUENCE [LARGE SCALE GENOMIC DNA]</scope>
    <source>
        <strain evidence="3 4">XZYJT29</strain>
    </source>
</reference>
<evidence type="ECO:0000313" key="3">
    <source>
        <dbReference type="EMBL" id="MFC7141893.1"/>
    </source>
</evidence>
<dbReference type="AlphaFoldDB" id="A0ABD5Y395"/>
<evidence type="ECO:0000256" key="2">
    <source>
        <dbReference type="SAM" id="MobiDB-lite"/>
    </source>
</evidence>
<sequence>MNRRAFLATAAAVTAGCGQTERTTDSPSGDDGPATETRSSGGGPATDSPTRTETATVAPASVGVTDVSVPSTIEIGTAGTLSVTLENAGGQSGSFSSAVEAKVGTGEWTATDATVEATVAAGESVTETVDLPPNHYVEPASYRLADADPVARTRFVAREIPLGETHLLPNGVALSVHDVGFGETYTYESSGGEKTAEPTDGDKWAVGTVRAENTADEPARAPLVSDIGFFRGEEEYSFQHLSDNRDRYRGGELEPGSVSEGDLPANVPVAAERAALRVEYSESFEEGQITVNWTLGE</sequence>
<keyword evidence="4" id="KW-1185">Reference proteome</keyword>
<dbReference type="Gene3D" id="2.60.40.1240">
    <property type="match status" value="1"/>
</dbReference>
<keyword evidence="1" id="KW-0732">Signal</keyword>
<proteinExistence type="predicted"/>
<protein>
    <recommendedName>
        <fullName evidence="5">DUF4352 domain-containing protein</fullName>
    </recommendedName>
</protein>
<name>A0ABD5Y395_9EURY</name>
<dbReference type="InterPro" id="IPR029050">
    <property type="entry name" value="Immunoprotect_excell_Ig-like"/>
</dbReference>
<accession>A0ABD5Y395</accession>
<dbReference type="EMBL" id="JBHTAS010000001">
    <property type="protein sequence ID" value="MFC7141893.1"/>
    <property type="molecule type" value="Genomic_DNA"/>
</dbReference>
<dbReference type="Proteomes" id="UP001596432">
    <property type="component" value="Unassembled WGS sequence"/>
</dbReference>
<organism evidence="3 4">
    <name type="scientific">Halosimplex aquaticum</name>
    <dbReference type="NCBI Taxonomy" id="3026162"/>
    <lineage>
        <taxon>Archaea</taxon>
        <taxon>Methanobacteriati</taxon>
        <taxon>Methanobacteriota</taxon>
        <taxon>Stenosarchaea group</taxon>
        <taxon>Halobacteria</taxon>
        <taxon>Halobacteriales</taxon>
        <taxon>Haloarculaceae</taxon>
        <taxon>Halosimplex</taxon>
    </lineage>
</organism>
<dbReference type="RefSeq" id="WP_274322971.1">
    <property type="nucleotide sequence ID" value="NZ_CP118158.1"/>
</dbReference>
<gene>
    <name evidence="3" type="ORF">ACFQMA_18910</name>
</gene>
<comment type="caution">
    <text evidence="3">The sequence shown here is derived from an EMBL/GenBank/DDBJ whole genome shotgun (WGS) entry which is preliminary data.</text>
</comment>